<keyword evidence="3" id="KW-1185">Reference proteome</keyword>
<feature type="compositionally biased region" description="Low complexity" evidence="1">
    <location>
        <begin position="79"/>
        <end position="95"/>
    </location>
</feature>
<protein>
    <submittedName>
        <fullName evidence="2">Uncharacterized protein</fullName>
    </submittedName>
</protein>
<feature type="region of interest" description="Disordered" evidence="1">
    <location>
        <begin position="186"/>
        <end position="229"/>
    </location>
</feature>
<accession>A0ABD2KEC2</accession>
<sequence length="266" mass="29314">MPKNEAPNAAKRTITLSAPADPRTDQRRKASKEESDKVRRALGELRQRNSELNANIHSLEMTIGEPAFRRLFERATSSSADSSLVPSSAEPSSSSDDLKRQKIAQCKKILGAKLAKFAGKGQKLYFGVLNVHHCHPKFFVAINSENCKLVAVSIVGPPDIKKRSSGALRVADEVLSLDRSLISDLINEDDEQQQRKNSSKKNSPRPSCNHKNQSQKCSSAQAAAERARNRVERALERAAAEQQQPPLVVFGVLRRDAKIMAVNAQI</sequence>
<dbReference type="Proteomes" id="UP001620645">
    <property type="component" value="Unassembled WGS sequence"/>
</dbReference>
<feature type="region of interest" description="Disordered" evidence="1">
    <location>
        <begin position="1"/>
        <end position="53"/>
    </location>
</feature>
<dbReference type="AlphaFoldDB" id="A0ABD2KEC2"/>
<feature type="compositionally biased region" description="Low complexity" evidence="1">
    <location>
        <begin position="214"/>
        <end position="224"/>
    </location>
</feature>
<organism evidence="2 3">
    <name type="scientific">Heterodera schachtii</name>
    <name type="common">Sugarbeet cyst nematode worm</name>
    <name type="synonym">Tylenchus schachtii</name>
    <dbReference type="NCBI Taxonomy" id="97005"/>
    <lineage>
        <taxon>Eukaryota</taxon>
        <taxon>Metazoa</taxon>
        <taxon>Ecdysozoa</taxon>
        <taxon>Nematoda</taxon>
        <taxon>Chromadorea</taxon>
        <taxon>Rhabditida</taxon>
        <taxon>Tylenchina</taxon>
        <taxon>Tylenchomorpha</taxon>
        <taxon>Tylenchoidea</taxon>
        <taxon>Heteroderidae</taxon>
        <taxon>Heteroderinae</taxon>
        <taxon>Heterodera</taxon>
    </lineage>
</organism>
<dbReference type="EMBL" id="JBICCN010000027">
    <property type="protein sequence ID" value="KAL3101005.1"/>
    <property type="molecule type" value="Genomic_DNA"/>
</dbReference>
<evidence type="ECO:0000313" key="2">
    <source>
        <dbReference type="EMBL" id="KAL3101005.1"/>
    </source>
</evidence>
<reference evidence="2 3" key="1">
    <citation type="submission" date="2024-10" db="EMBL/GenBank/DDBJ databases">
        <authorList>
            <person name="Kim D."/>
        </authorList>
    </citation>
    <scope>NUCLEOTIDE SEQUENCE [LARGE SCALE GENOMIC DNA]</scope>
    <source>
        <strain evidence="2">Taebaek</strain>
    </source>
</reference>
<comment type="caution">
    <text evidence="2">The sequence shown here is derived from an EMBL/GenBank/DDBJ whole genome shotgun (WGS) entry which is preliminary data.</text>
</comment>
<evidence type="ECO:0000313" key="3">
    <source>
        <dbReference type="Proteomes" id="UP001620645"/>
    </source>
</evidence>
<name>A0ABD2KEC2_HETSC</name>
<gene>
    <name evidence="2" type="ORF">niasHS_001465</name>
</gene>
<feature type="compositionally biased region" description="Basic and acidic residues" evidence="1">
    <location>
        <begin position="22"/>
        <end position="49"/>
    </location>
</feature>
<evidence type="ECO:0000256" key="1">
    <source>
        <dbReference type="SAM" id="MobiDB-lite"/>
    </source>
</evidence>
<feature type="region of interest" description="Disordered" evidence="1">
    <location>
        <begin position="79"/>
        <end position="99"/>
    </location>
</feature>
<proteinExistence type="predicted"/>